<dbReference type="GO" id="GO:0006897">
    <property type="term" value="P:endocytosis"/>
    <property type="evidence" value="ECO:0007669"/>
    <property type="project" value="TreeGrafter"/>
</dbReference>
<keyword evidence="1" id="KW-0472">Membrane</keyword>
<sequence length="153" mass="17435">MCDYKVTRFFFTTAFHGEELVEWSNRAILLNQWRSLADKYSDLGVSIYEDDAKFLDLIETMVPVSTQSALFTFISMFAVAVLFISHPPTLFVATLSILSTSIEKSHPPFQIFAECMLLVVLIGMVHGLLIIPVIFNLLSVFPFRNTYQVSSRR</sequence>
<organism evidence="2 3">
    <name type="scientific">Ancylostoma duodenale</name>
    <dbReference type="NCBI Taxonomy" id="51022"/>
    <lineage>
        <taxon>Eukaryota</taxon>
        <taxon>Metazoa</taxon>
        <taxon>Ecdysozoa</taxon>
        <taxon>Nematoda</taxon>
        <taxon>Chromadorea</taxon>
        <taxon>Rhabditida</taxon>
        <taxon>Rhabditina</taxon>
        <taxon>Rhabditomorpha</taxon>
        <taxon>Strongyloidea</taxon>
        <taxon>Ancylostomatidae</taxon>
        <taxon>Ancylostomatinae</taxon>
        <taxon>Ancylostoma</taxon>
    </lineage>
</organism>
<dbReference type="AlphaFoldDB" id="A0A0C2CZR3"/>
<evidence type="ECO:0000313" key="2">
    <source>
        <dbReference type="EMBL" id="KIH55287.1"/>
    </source>
</evidence>
<dbReference type="PANTHER" id="PTHR10796:SF122">
    <property type="entry name" value="SSD DOMAIN-CONTAINING PROTEIN"/>
    <property type="match status" value="1"/>
</dbReference>
<keyword evidence="3" id="KW-1185">Reference proteome</keyword>
<keyword evidence="1" id="KW-1133">Transmembrane helix</keyword>
<reference evidence="2 3" key="1">
    <citation type="submission" date="2013-12" db="EMBL/GenBank/DDBJ databases">
        <title>Draft genome of the parsitic nematode Ancylostoma duodenale.</title>
        <authorList>
            <person name="Mitreva M."/>
        </authorList>
    </citation>
    <scope>NUCLEOTIDE SEQUENCE [LARGE SCALE GENOMIC DNA]</scope>
    <source>
        <strain evidence="2 3">Zhejiang</strain>
    </source>
</reference>
<protein>
    <recommendedName>
        <fullName evidence="4">SSD domain-containing protein</fullName>
    </recommendedName>
</protein>
<gene>
    <name evidence="2" type="ORF">ANCDUO_14559</name>
</gene>
<dbReference type="OrthoDB" id="6510177at2759"/>
<dbReference type="EMBL" id="KN737620">
    <property type="protein sequence ID" value="KIH55287.1"/>
    <property type="molecule type" value="Genomic_DNA"/>
</dbReference>
<name>A0A0C2CZR3_9BILA</name>
<dbReference type="GO" id="GO:0005886">
    <property type="term" value="C:plasma membrane"/>
    <property type="evidence" value="ECO:0007669"/>
    <property type="project" value="TreeGrafter"/>
</dbReference>
<feature type="transmembrane region" description="Helical" evidence="1">
    <location>
        <begin position="111"/>
        <end position="135"/>
    </location>
</feature>
<accession>A0A0C2CZR3</accession>
<evidence type="ECO:0000313" key="3">
    <source>
        <dbReference type="Proteomes" id="UP000054047"/>
    </source>
</evidence>
<feature type="transmembrane region" description="Helical" evidence="1">
    <location>
        <begin position="70"/>
        <end position="99"/>
    </location>
</feature>
<dbReference type="PANTHER" id="PTHR10796">
    <property type="entry name" value="PATCHED-RELATED"/>
    <property type="match status" value="1"/>
</dbReference>
<dbReference type="Proteomes" id="UP000054047">
    <property type="component" value="Unassembled WGS sequence"/>
</dbReference>
<dbReference type="GO" id="GO:0018996">
    <property type="term" value="P:molting cycle, collagen and cuticulin-based cuticle"/>
    <property type="evidence" value="ECO:0007669"/>
    <property type="project" value="TreeGrafter"/>
</dbReference>
<dbReference type="GO" id="GO:0030659">
    <property type="term" value="C:cytoplasmic vesicle membrane"/>
    <property type="evidence" value="ECO:0007669"/>
    <property type="project" value="TreeGrafter"/>
</dbReference>
<dbReference type="InterPro" id="IPR051697">
    <property type="entry name" value="Patched_domain-protein"/>
</dbReference>
<keyword evidence="1" id="KW-0812">Transmembrane</keyword>
<evidence type="ECO:0000256" key="1">
    <source>
        <dbReference type="SAM" id="Phobius"/>
    </source>
</evidence>
<proteinExistence type="predicted"/>
<evidence type="ECO:0008006" key="4">
    <source>
        <dbReference type="Google" id="ProtNLM"/>
    </source>
</evidence>